<sequence>MQTAMHNEEEEVEYNEILDVNELVVSEEIYVDEESEYEYPDDEAYFNKMVNEVKEIVYFETGTKKWRKRKLDADEYWMTSRKWKRSYKYFHLGNQERHQQVSQWKFDVLSVKQKVYTSPIPVL</sequence>
<keyword evidence="2" id="KW-1185">Reference proteome</keyword>
<proteinExistence type="predicted"/>
<accession>A0A3P7J492</accession>
<evidence type="ECO:0000313" key="1">
    <source>
        <dbReference type="EMBL" id="VDM71197.1"/>
    </source>
</evidence>
<gene>
    <name evidence="1" type="ORF">SVUK_LOCUS6195</name>
</gene>
<reference evidence="1 2" key="1">
    <citation type="submission" date="2018-11" db="EMBL/GenBank/DDBJ databases">
        <authorList>
            <consortium name="Pathogen Informatics"/>
        </authorList>
    </citation>
    <scope>NUCLEOTIDE SEQUENCE [LARGE SCALE GENOMIC DNA]</scope>
</reference>
<dbReference type="AlphaFoldDB" id="A0A3P7J492"/>
<protein>
    <submittedName>
        <fullName evidence="1">Uncharacterized protein</fullName>
    </submittedName>
</protein>
<evidence type="ECO:0000313" key="2">
    <source>
        <dbReference type="Proteomes" id="UP000270094"/>
    </source>
</evidence>
<name>A0A3P7J492_STRVU</name>
<dbReference type="EMBL" id="UYYB01019259">
    <property type="protein sequence ID" value="VDM71197.1"/>
    <property type="molecule type" value="Genomic_DNA"/>
</dbReference>
<organism evidence="1 2">
    <name type="scientific">Strongylus vulgaris</name>
    <name type="common">Blood worm</name>
    <dbReference type="NCBI Taxonomy" id="40348"/>
    <lineage>
        <taxon>Eukaryota</taxon>
        <taxon>Metazoa</taxon>
        <taxon>Ecdysozoa</taxon>
        <taxon>Nematoda</taxon>
        <taxon>Chromadorea</taxon>
        <taxon>Rhabditida</taxon>
        <taxon>Rhabditina</taxon>
        <taxon>Rhabditomorpha</taxon>
        <taxon>Strongyloidea</taxon>
        <taxon>Strongylidae</taxon>
        <taxon>Strongylus</taxon>
    </lineage>
</organism>
<dbReference type="Proteomes" id="UP000270094">
    <property type="component" value="Unassembled WGS sequence"/>
</dbReference>